<dbReference type="Pfam" id="PF12730">
    <property type="entry name" value="ABC2_membrane_4"/>
    <property type="match status" value="1"/>
</dbReference>
<feature type="transmembrane region" description="Helical" evidence="1">
    <location>
        <begin position="61"/>
        <end position="79"/>
    </location>
</feature>
<protein>
    <submittedName>
        <fullName evidence="2">ABC transporter permease subunit</fullName>
    </submittedName>
</protein>
<evidence type="ECO:0000256" key="1">
    <source>
        <dbReference type="SAM" id="Phobius"/>
    </source>
</evidence>
<sequence length="247" mass="27555">MYGLVKCELLKLKRQKVIPISIIITFIPILLGLFSFKTNYAVFKDVNTSDWLKAWSQVGTFYAPIMLPIIASVYCAIIFRVEYANGNLKIILSTPVSRKSIYKSKVIISALMVLFLQAVFGISYFIFGKLFGITGSFPISKMLELLILGWVGILPLIAIQIHLSLKYEDFTKPIMIASICSLAGFFIGAISGIKYLWPWALQKIPMDLSSGGIEGVIPKAIYILYCLIFAGVIVTIGSNKFENMEIK</sequence>
<feature type="transmembrane region" description="Helical" evidence="1">
    <location>
        <begin position="217"/>
        <end position="237"/>
    </location>
</feature>
<dbReference type="PANTHER" id="PTHR37305">
    <property type="entry name" value="INTEGRAL MEMBRANE PROTEIN-RELATED"/>
    <property type="match status" value="1"/>
</dbReference>
<comment type="caution">
    <text evidence="2">The sequence shown here is derived from an EMBL/GenBank/DDBJ whole genome shotgun (WGS) entry which is preliminary data.</text>
</comment>
<dbReference type="EMBL" id="JABEYB010000025">
    <property type="protein sequence ID" value="NNU78519.1"/>
    <property type="molecule type" value="Genomic_DNA"/>
</dbReference>
<evidence type="ECO:0000313" key="3">
    <source>
        <dbReference type="Proteomes" id="UP000531659"/>
    </source>
</evidence>
<gene>
    <name evidence="2" type="ORF">HLQ16_21700</name>
</gene>
<dbReference type="PANTHER" id="PTHR37305:SF1">
    <property type="entry name" value="MEMBRANE PROTEIN"/>
    <property type="match status" value="1"/>
</dbReference>
<reference evidence="2 3" key="1">
    <citation type="submission" date="2020-05" db="EMBL/GenBank/DDBJ databases">
        <title>Complete genome of Clostridium estertheticum subspecies estertheticum, isolated from Vacuum packed lamb meat from New Zealand imported to Switzerland.</title>
        <authorList>
            <person name="Wambui J."/>
            <person name="Stevens M.J.A."/>
            <person name="Stephan R."/>
        </authorList>
    </citation>
    <scope>NUCLEOTIDE SEQUENCE [LARGE SCALE GENOMIC DNA]</scope>
    <source>
        <strain evidence="2 3">CEST001</strain>
    </source>
</reference>
<evidence type="ECO:0000313" key="2">
    <source>
        <dbReference type="EMBL" id="NNU78519.1"/>
    </source>
</evidence>
<feature type="transmembrane region" description="Helical" evidence="1">
    <location>
        <begin position="20"/>
        <end position="41"/>
    </location>
</feature>
<feature type="transmembrane region" description="Helical" evidence="1">
    <location>
        <begin position="174"/>
        <end position="197"/>
    </location>
</feature>
<name>A0A7Y3T005_9CLOT</name>
<proteinExistence type="predicted"/>
<feature type="transmembrane region" description="Helical" evidence="1">
    <location>
        <begin position="106"/>
        <end position="127"/>
    </location>
</feature>
<keyword evidence="1" id="KW-1133">Transmembrane helix</keyword>
<dbReference type="Proteomes" id="UP000531659">
    <property type="component" value="Unassembled WGS sequence"/>
</dbReference>
<keyword evidence="1" id="KW-0812">Transmembrane</keyword>
<feature type="transmembrane region" description="Helical" evidence="1">
    <location>
        <begin position="147"/>
        <end position="165"/>
    </location>
</feature>
<keyword evidence="1" id="KW-0472">Membrane</keyword>
<organism evidence="2 3">
    <name type="scientific">Clostridium estertheticum</name>
    <dbReference type="NCBI Taxonomy" id="238834"/>
    <lineage>
        <taxon>Bacteria</taxon>
        <taxon>Bacillati</taxon>
        <taxon>Bacillota</taxon>
        <taxon>Clostridia</taxon>
        <taxon>Eubacteriales</taxon>
        <taxon>Clostridiaceae</taxon>
        <taxon>Clostridium</taxon>
    </lineage>
</organism>
<dbReference type="CDD" id="cd21809">
    <property type="entry name" value="ABC-2_lan_permease-like"/>
    <property type="match status" value="1"/>
</dbReference>
<dbReference type="AlphaFoldDB" id="A0A7Y3T005"/>
<accession>A0A7Y3T005</accession>
<dbReference type="RefSeq" id="WP_171299071.1">
    <property type="nucleotide sequence ID" value="NZ_CP087100.1"/>
</dbReference>